<dbReference type="Pfam" id="PF12697">
    <property type="entry name" value="Abhydrolase_6"/>
    <property type="match status" value="1"/>
</dbReference>
<dbReference type="InterPro" id="IPR000073">
    <property type="entry name" value="AB_hydrolase_1"/>
</dbReference>
<keyword evidence="3" id="KW-1185">Reference proteome</keyword>
<proteinExistence type="predicted"/>
<reference evidence="3" key="1">
    <citation type="submission" date="2015-11" db="EMBL/GenBank/DDBJ databases">
        <authorList>
            <person name="Varghese N."/>
        </authorList>
    </citation>
    <scope>NUCLEOTIDE SEQUENCE [LARGE SCALE GENOMIC DNA]</scope>
    <source>
        <strain evidence="3">DSM 45899</strain>
    </source>
</reference>
<dbReference type="Proteomes" id="UP000198802">
    <property type="component" value="Unassembled WGS sequence"/>
</dbReference>
<organism evidence="2 3">
    <name type="scientific">Parafrankia irregularis</name>
    <dbReference type="NCBI Taxonomy" id="795642"/>
    <lineage>
        <taxon>Bacteria</taxon>
        <taxon>Bacillati</taxon>
        <taxon>Actinomycetota</taxon>
        <taxon>Actinomycetes</taxon>
        <taxon>Frankiales</taxon>
        <taxon>Frankiaceae</taxon>
        <taxon>Parafrankia</taxon>
    </lineage>
</organism>
<name>A0A0S4QHS6_9ACTN</name>
<dbReference type="PANTHER" id="PTHR37017:SF11">
    <property type="entry name" value="ESTERASE_LIPASE_THIOESTERASE DOMAIN-CONTAINING PROTEIN"/>
    <property type="match status" value="1"/>
</dbReference>
<dbReference type="RefSeq" id="WP_091273236.1">
    <property type="nucleotide sequence ID" value="NZ_FAOZ01000004.1"/>
</dbReference>
<dbReference type="InterPro" id="IPR052897">
    <property type="entry name" value="Sec-Metab_Biosynth_Hydrolase"/>
</dbReference>
<dbReference type="EMBL" id="FAOZ01000004">
    <property type="protein sequence ID" value="CUU55088.1"/>
    <property type="molecule type" value="Genomic_DNA"/>
</dbReference>
<evidence type="ECO:0000313" key="3">
    <source>
        <dbReference type="Proteomes" id="UP000198802"/>
    </source>
</evidence>
<feature type="domain" description="AB hydrolase-1" evidence="1">
    <location>
        <begin position="5"/>
        <end position="231"/>
    </location>
</feature>
<evidence type="ECO:0000313" key="2">
    <source>
        <dbReference type="EMBL" id="CUU55088.1"/>
    </source>
</evidence>
<accession>A0A0S4QHS6</accession>
<dbReference type="AlphaFoldDB" id="A0A0S4QHS6"/>
<dbReference type="PANTHER" id="PTHR37017">
    <property type="entry name" value="AB HYDROLASE-1 DOMAIN-CONTAINING PROTEIN-RELATED"/>
    <property type="match status" value="1"/>
</dbReference>
<dbReference type="Gene3D" id="3.40.50.1820">
    <property type="entry name" value="alpha/beta hydrolase"/>
    <property type="match status" value="1"/>
</dbReference>
<protein>
    <submittedName>
        <fullName evidence="2">Pimeloyl-ACP methyl ester carboxylesterase</fullName>
    </submittedName>
</protein>
<dbReference type="SUPFAM" id="SSF53474">
    <property type="entry name" value="alpha/beta-Hydrolases"/>
    <property type="match status" value="1"/>
</dbReference>
<evidence type="ECO:0000259" key="1">
    <source>
        <dbReference type="Pfam" id="PF12697"/>
    </source>
</evidence>
<gene>
    <name evidence="2" type="ORF">Ga0074812_104169</name>
</gene>
<sequence>MATYVLVHGGGHGGWCYQPVARLLRAAGHEVYTPTLTGLGERAHLVGPHVDLDLHIHDVVAMLHHENLRDVILVGHSYGGMVITGVADRAADRIGRLVYLDAANPVNGQSLLDVAGPIIAATRPMGKIVDGVELVLIPFPEAGAFYGVTDPDDIAWMADRLTPHPWRCFEQPLALTNEDALWAIPQYHIVCTSTLATRDPELTAKARAAGRLWDIDTGHDLMITEPRAVTDALIDVATS</sequence>
<dbReference type="InterPro" id="IPR029058">
    <property type="entry name" value="AB_hydrolase_fold"/>
</dbReference>
<dbReference type="GO" id="GO:0003824">
    <property type="term" value="F:catalytic activity"/>
    <property type="evidence" value="ECO:0007669"/>
    <property type="project" value="UniProtKB-ARBA"/>
</dbReference>